<dbReference type="RefSeq" id="WP_311657993.1">
    <property type="nucleotide sequence ID" value="NZ_JAVRHY010000004.1"/>
</dbReference>
<proteinExistence type="predicted"/>
<evidence type="ECO:0000256" key="1">
    <source>
        <dbReference type="SAM" id="SignalP"/>
    </source>
</evidence>
<evidence type="ECO:0000313" key="2">
    <source>
        <dbReference type="EMBL" id="MDT0617994.1"/>
    </source>
</evidence>
<organism evidence="2 3">
    <name type="scientific">Spectribacter acetivorans</name>
    <dbReference type="NCBI Taxonomy" id="3075603"/>
    <lineage>
        <taxon>Bacteria</taxon>
        <taxon>Pseudomonadati</taxon>
        <taxon>Pseudomonadota</taxon>
        <taxon>Gammaproteobacteria</taxon>
        <taxon>Salinisphaerales</taxon>
        <taxon>Salinisphaeraceae</taxon>
        <taxon>Spectribacter</taxon>
    </lineage>
</organism>
<comment type="caution">
    <text evidence="2">The sequence shown here is derived from an EMBL/GenBank/DDBJ whole genome shotgun (WGS) entry which is preliminary data.</text>
</comment>
<reference evidence="2 3" key="1">
    <citation type="submission" date="2023-09" db="EMBL/GenBank/DDBJ databases">
        <authorList>
            <person name="Rey-Velasco X."/>
        </authorList>
    </citation>
    <scope>NUCLEOTIDE SEQUENCE [LARGE SCALE GENOMIC DNA]</scope>
    <source>
        <strain evidence="2 3">P385</strain>
    </source>
</reference>
<sequence length="197" mass="21512">MTRWRRARGRLVVAGVAGFLAAGCGTTPVAPDAVLPDPVVAEQARRIALVISPEFRQRRYTDDDWNIGLGEPAEFTFGRTLDALYRDVRVTDTPDASGVDLIVVPTWADAQISGPGDSHGEFHEAWLHFDVRLLDDAGAQVDRWPIRAYGRSRDRLLGDDEAVAEAVERALRDAATALILKLRGQSIAGGRTEEALP</sequence>
<feature type="signal peptide" evidence="1">
    <location>
        <begin position="1"/>
        <end position="22"/>
    </location>
</feature>
<evidence type="ECO:0008006" key="4">
    <source>
        <dbReference type="Google" id="ProtNLM"/>
    </source>
</evidence>
<keyword evidence="1" id="KW-0732">Signal</keyword>
<accession>A0ABU3B6C1</accession>
<gene>
    <name evidence="2" type="ORF">RM531_05875</name>
</gene>
<keyword evidence="3" id="KW-1185">Reference proteome</keyword>
<dbReference type="PROSITE" id="PS51257">
    <property type="entry name" value="PROKAR_LIPOPROTEIN"/>
    <property type="match status" value="1"/>
</dbReference>
<name>A0ABU3B6C1_9GAMM</name>
<dbReference type="EMBL" id="JAVRHY010000004">
    <property type="protein sequence ID" value="MDT0617994.1"/>
    <property type="molecule type" value="Genomic_DNA"/>
</dbReference>
<feature type="chain" id="PRO_5046510986" description="ABC-type transport auxiliary lipoprotein component domain-containing protein" evidence="1">
    <location>
        <begin position="23"/>
        <end position="197"/>
    </location>
</feature>
<protein>
    <recommendedName>
        <fullName evidence="4">ABC-type transport auxiliary lipoprotein component domain-containing protein</fullName>
    </recommendedName>
</protein>
<evidence type="ECO:0000313" key="3">
    <source>
        <dbReference type="Proteomes" id="UP001259982"/>
    </source>
</evidence>
<dbReference type="Proteomes" id="UP001259982">
    <property type="component" value="Unassembled WGS sequence"/>
</dbReference>